<organism evidence="1 2">
    <name type="scientific">Mucilaginibacter sabulilitoris</name>
    <dbReference type="NCBI Taxonomy" id="1173583"/>
    <lineage>
        <taxon>Bacteria</taxon>
        <taxon>Pseudomonadati</taxon>
        <taxon>Bacteroidota</taxon>
        <taxon>Sphingobacteriia</taxon>
        <taxon>Sphingobacteriales</taxon>
        <taxon>Sphingobacteriaceae</taxon>
        <taxon>Mucilaginibacter</taxon>
    </lineage>
</organism>
<evidence type="ECO:0000313" key="2">
    <source>
        <dbReference type="Proteomes" id="UP001324380"/>
    </source>
</evidence>
<keyword evidence="2" id="KW-1185">Reference proteome</keyword>
<name>A0ABZ0TE74_9SPHI</name>
<dbReference type="RefSeq" id="WP_321560438.1">
    <property type="nucleotide sequence ID" value="NZ_CP139558.1"/>
</dbReference>
<proteinExistence type="predicted"/>
<dbReference type="EMBL" id="CP139558">
    <property type="protein sequence ID" value="WPU91272.1"/>
    <property type="molecule type" value="Genomic_DNA"/>
</dbReference>
<accession>A0ABZ0TE74</accession>
<dbReference type="Proteomes" id="UP001324380">
    <property type="component" value="Chromosome"/>
</dbReference>
<gene>
    <name evidence="1" type="ORF">SNE25_18305</name>
</gene>
<evidence type="ECO:0000313" key="1">
    <source>
        <dbReference type="EMBL" id="WPU91272.1"/>
    </source>
</evidence>
<reference evidence="1 2" key="1">
    <citation type="submission" date="2023-11" db="EMBL/GenBank/DDBJ databases">
        <title>Analysis of the Genomes of Mucilaginibacter gossypii cycad 4 and M. sabulilitoris SNA2: microbes with the potential for plant growth promotion.</title>
        <authorList>
            <person name="Hirsch A.M."/>
            <person name="Humm E."/>
            <person name="Rubbi M."/>
            <person name="Del Vecchio G."/>
            <person name="Ha S.M."/>
            <person name="Pellegrini M."/>
            <person name="Gunsalus R.P."/>
        </authorList>
    </citation>
    <scope>NUCLEOTIDE SEQUENCE [LARGE SCALE GENOMIC DNA]</scope>
    <source>
        <strain evidence="1 2">SNA2</strain>
    </source>
</reference>
<protein>
    <submittedName>
        <fullName evidence="1">Uncharacterized protein</fullName>
    </submittedName>
</protein>
<sequence length="152" mass="17423">MKLPNLSKKQWISIFILLLFIITNPSIKDFKEHLGHTTYRDLNKSANLFVCTVYSYDSNKYIGVLGNFIQVVYYIRSASTHDNPSNDPFKEFGGNVIDSSAVDTASLMLPPLPKGFTRIKENDSSTVLDSMKDKKYWDRYEVKPNMRGNQSQ</sequence>